<dbReference type="PANTHER" id="PTHR16206">
    <property type="entry name" value="DEP DOMAIN-CONTAINING"/>
    <property type="match status" value="1"/>
</dbReference>
<dbReference type="RefSeq" id="XP_004341179.1">
    <property type="nucleotide sequence ID" value="XM_004341131.1"/>
</dbReference>
<dbReference type="PANTHER" id="PTHR16206:SF4">
    <property type="entry name" value="PROTEIN LET-99"/>
    <property type="match status" value="1"/>
</dbReference>
<feature type="compositionally biased region" description="Basic and acidic residues" evidence="1">
    <location>
        <begin position="330"/>
        <end position="344"/>
    </location>
</feature>
<dbReference type="PROSITE" id="PS50186">
    <property type="entry name" value="DEP"/>
    <property type="match status" value="1"/>
</dbReference>
<dbReference type="InterPro" id="IPR036388">
    <property type="entry name" value="WH-like_DNA-bd_sf"/>
</dbReference>
<dbReference type="OrthoDB" id="39497at2759"/>
<reference evidence="3 4" key="1">
    <citation type="journal article" date="2013" name="Genome Biol.">
        <title>Genome of Acanthamoeba castellanii highlights extensive lateral gene transfer and early evolution of tyrosine kinase signaling.</title>
        <authorList>
            <person name="Clarke M."/>
            <person name="Lohan A.J."/>
            <person name="Liu B."/>
            <person name="Lagkouvardos I."/>
            <person name="Roy S."/>
            <person name="Zafar N."/>
            <person name="Bertelli C."/>
            <person name="Schilde C."/>
            <person name="Kianianmomeni A."/>
            <person name="Burglin T.R."/>
            <person name="Frech C."/>
            <person name="Turcotte B."/>
            <person name="Kopec K.O."/>
            <person name="Synnott J.M."/>
            <person name="Choo C."/>
            <person name="Paponov I."/>
            <person name="Finkler A."/>
            <person name="Soon Heng Tan C."/>
            <person name="Hutchins A.P."/>
            <person name="Weinmeier T."/>
            <person name="Rattei T."/>
            <person name="Chu J.S."/>
            <person name="Gimenez G."/>
            <person name="Irimia M."/>
            <person name="Rigden D.J."/>
            <person name="Fitzpatrick D.A."/>
            <person name="Lorenzo-Morales J."/>
            <person name="Bateman A."/>
            <person name="Chiu C.H."/>
            <person name="Tang P."/>
            <person name="Hegemann P."/>
            <person name="Fromm H."/>
            <person name="Raoult D."/>
            <person name="Greub G."/>
            <person name="Miranda-Saavedra D."/>
            <person name="Chen N."/>
            <person name="Nash P."/>
            <person name="Ginger M.L."/>
            <person name="Horn M."/>
            <person name="Schaap P."/>
            <person name="Caler L."/>
            <person name="Loftus B."/>
        </authorList>
    </citation>
    <scope>NUCLEOTIDE SEQUENCE [LARGE SCALE GENOMIC DNA]</scope>
    <source>
        <strain evidence="3 4">Neff</strain>
    </source>
</reference>
<evidence type="ECO:0000313" key="4">
    <source>
        <dbReference type="Proteomes" id="UP000011083"/>
    </source>
</evidence>
<evidence type="ECO:0000313" key="3">
    <source>
        <dbReference type="EMBL" id="ELR19112.1"/>
    </source>
</evidence>
<accession>L8H1P0</accession>
<gene>
    <name evidence="3" type="ORF">ACA1_323460</name>
</gene>
<dbReference type="EMBL" id="KB007938">
    <property type="protein sequence ID" value="ELR19112.1"/>
    <property type="molecule type" value="Genomic_DNA"/>
</dbReference>
<feature type="region of interest" description="Disordered" evidence="1">
    <location>
        <begin position="448"/>
        <end position="486"/>
    </location>
</feature>
<dbReference type="InterPro" id="IPR000591">
    <property type="entry name" value="DEP_dom"/>
</dbReference>
<feature type="domain" description="DEP" evidence="2">
    <location>
        <begin position="35"/>
        <end position="110"/>
    </location>
</feature>
<name>L8H1P0_ACACF</name>
<dbReference type="Gene3D" id="1.10.10.10">
    <property type="entry name" value="Winged helix-like DNA-binding domain superfamily/Winged helix DNA-binding domain"/>
    <property type="match status" value="1"/>
</dbReference>
<dbReference type="SMART" id="SM00049">
    <property type="entry name" value="DEP"/>
    <property type="match status" value="1"/>
</dbReference>
<dbReference type="SUPFAM" id="SSF46785">
    <property type="entry name" value="Winged helix' DNA-binding domain"/>
    <property type="match status" value="1"/>
</dbReference>
<dbReference type="GO" id="GO:0035556">
    <property type="term" value="P:intracellular signal transduction"/>
    <property type="evidence" value="ECO:0007669"/>
    <property type="project" value="InterPro"/>
</dbReference>
<organism evidence="3 4">
    <name type="scientific">Acanthamoeba castellanii (strain ATCC 30010 / Neff)</name>
    <dbReference type="NCBI Taxonomy" id="1257118"/>
    <lineage>
        <taxon>Eukaryota</taxon>
        <taxon>Amoebozoa</taxon>
        <taxon>Discosea</taxon>
        <taxon>Longamoebia</taxon>
        <taxon>Centramoebida</taxon>
        <taxon>Acanthamoebidae</taxon>
        <taxon>Acanthamoeba</taxon>
    </lineage>
</organism>
<feature type="compositionally biased region" description="Basic and acidic residues" evidence="1">
    <location>
        <begin position="290"/>
        <end position="303"/>
    </location>
</feature>
<proteinExistence type="predicted"/>
<feature type="region of interest" description="Disordered" evidence="1">
    <location>
        <begin position="290"/>
        <end position="380"/>
    </location>
</feature>
<dbReference type="Pfam" id="PF00610">
    <property type="entry name" value="DEP"/>
    <property type="match status" value="1"/>
</dbReference>
<keyword evidence="4" id="KW-1185">Reference proteome</keyword>
<feature type="region of interest" description="Disordered" evidence="1">
    <location>
        <begin position="501"/>
        <end position="522"/>
    </location>
</feature>
<sequence length="522" mass="59916">MVPPTDEPTHQNCKQKGDFLASVDNKTVNNVISRLRAGVEIRTHTRYLRTYPDSFVGGEAVSWMIDHIFTQTREEAVEVGQMLLNHGALRHASLQGAPFADGRQLYQFLHPEAYASNKSGFLGLKHDPALPYRLRLQPLGYVFLKDLLLSIPFPSLTAHHAAIYTNNHCEFEMHIQSKVLTFVAKDQKEMKSWVELFYPFTVDAENERMEQAEDMLNKAMERHYLPHRPFAVPTLVRKEGDDDDDIRFNVEKALAKERGRLQLLQLRREMQQERKDAERSRRRREQRLELQQAREFRPRHGEAEGSTTATLTTRPLQAPTSAEAEAEAGADQRRQRPPPRERQCPPHQRRRSYSLEEREHPRDLQAHDEREGGGSAGPALRAFPWLIDAPLQPSPKASRRAADSDAAQETKVWFYSFDGEEQHQYQLTTMMYREANDDEEEENGLELTATAIREAAVSREASSTAPESEVEVESESESWPLEDPAKWLKRRVKGKEKLLLLHDDEEDDDQLEAHTSSSNPTA</sequence>
<evidence type="ECO:0000259" key="2">
    <source>
        <dbReference type="PROSITE" id="PS50186"/>
    </source>
</evidence>
<dbReference type="STRING" id="1257118.L8H1P0"/>
<dbReference type="CDD" id="cd04371">
    <property type="entry name" value="DEP"/>
    <property type="match status" value="1"/>
</dbReference>
<dbReference type="GeneID" id="14919911"/>
<dbReference type="Proteomes" id="UP000011083">
    <property type="component" value="Unassembled WGS sequence"/>
</dbReference>
<feature type="compositionally biased region" description="Basic and acidic residues" evidence="1">
    <location>
        <begin position="353"/>
        <end position="372"/>
    </location>
</feature>
<feature type="compositionally biased region" description="Polar residues" evidence="1">
    <location>
        <begin position="305"/>
        <end position="320"/>
    </location>
</feature>
<dbReference type="InterPro" id="IPR036390">
    <property type="entry name" value="WH_DNA-bd_sf"/>
</dbReference>
<dbReference type="KEGG" id="acan:ACA1_323460"/>
<protein>
    <submittedName>
        <fullName evidence="3">Domain found in dishevelled, egl10, and pleckstrin domain containing protein</fullName>
    </submittedName>
</protein>
<dbReference type="AlphaFoldDB" id="L8H1P0"/>
<evidence type="ECO:0000256" key="1">
    <source>
        <dbReference type="SAM" id="MobiDB-lite"/>
    </source>
</evidence>
<dbReference type="VEuPathDB" id="AmoebaDB:ACA1_323460"/>
<feature type="compositionally biased region" description="Polar residues" evidence="1">
    <location>
        <begin position="513"/>
        <end position="522"/>
    </location>
</feature>